<comment type="caution">
    <text evidence="2">The sequence shown here is derived from an EMBL/GenBank/DDBJ whole genome shotgun (WGS) entry which is preliminary data.</text>
</comment>
<dbReference type="Proteomes" id="UP000078544">
    <property type="component" value="Unassembled WGS sequence"/>
</dbReference>
<name>A0A166UR20_9HYPO</name>
<accession>A0A166UR20</accession>
<keyword evidence="3" id="KW-1185">Reference proteome</keyword>
<evidence type="ECO:0000313" key="2">
    <source>
        <dbReference type="EMBL" id="OAA32854.1"/>
    </source>
</evidence>
<dbReference type="AlphaFoldDB" id="A0A166UR20"/>
<sequence>MNGFVAGNRTYPSAESVMSPAPVNPDDNAQLDGGRPPSFTELARFHQPLATFTTRHPIMPTQVEWSCGPKPYTASRLSWLYCCLSDLGINGLALANSVTGKTPLDDLKWPWDSRYNPFSQSRTLFDLEMEKDVVIPGILHKDFELAEDIVRVISAFYNDGFPAWQAAVDPTTIINGRTAFDFALYNDRIHALPLLVTRTTIRNRCQNYFGTTVRSPKTMTRNSGKAIIRVNTYAREINNALTQIIDNEPVFRLDKTKGVLRRILEFQNIEASQQKNLVDPAFDNDSLSSKAKRYMANNPETFANAIKAALVRDMDPIRSKTLFGQA</sequence>
<dbReference type="EMBL" id="AZGY01000001">
    <property type="protein sequence ID" value="OAA32854.1"/>
    <property type="molecule type" value="Genomic_DNA"/>
</dbReference>
<evidence type="ECO:0000256" key="1">
    <source>
        <dbReference type="SAM" id="MobiDB-lite"/>
    </source>
</evidence>
<feature type="region of interest" description="Disordered" evidence="1">
    <location>
        <begin position="1"/>
        <end position="37"/>
    </location>
</feature>
<reference evidence="2 3" key="1">
    <citation type="journal article" date="2016" name="Genome Biol. Evol.">
        <title>Divergent and convergent evolution of fungal pathogenicity.</title>
        <authorList>
            <person name="Shang Y."/>
            <person name="Xiao G."/>
            <person name="Zheng P."/>
            <person name="Cen K."/>
            <person name="Zhan S."/>
            <person name="Wang C."/>
        </authorList>
    </citation>
    <scope>NUCLEOTIDE SEQUENCE [LARGE SCALE GENOMIC DNA]</scope>
    <source>
        <strain evidence="2 3">RCEF 2490</strain>
    </source>
</reference>
<proteinExistence type="predicted"/>
<evidence type="ECO:0000313" key="3">
    <source>
        <dbReference type="Proteomes" id="UP000078544"/>
    </source>
</evidence>
<organism evidence="2 3">
    <name type="scientific">Moelleriella libera RCEF 2490</name>
    <dbReference type="NCBI Taxonomy" id="1081109"/>
    <lineage>
        <taxon>Eukaryota</taxon>
        <taxon>Fungi</taxon>
        <taxon>Dikarya</taxon>
        <taxon>Ascomycota</taxon>
        <taxon>Pezizomycotina</taxon>
        <taxon>Sordariomycetes</taxon>
        <taxon>Hypocreomycetidae</taxon>
        <taxon>Hypocreales</taxon>
        <taxon>Clavicipitaceae</taxon>
        <taxon>Moelleriella</taxon>
    </lineage>
</organism>
<protein>
    <submittedName>
        <fullName evidence="2">Uncharacterized protein</fullName>
    </submittedName>
</protein>
<gene>
    <name evidence="2" type="ORF">AAL_00319</name>
</gene>